<dbReference type="GO" id="GO:0016779">
    <property type="term" value="F:nucleotidyltransferase activity"/>
    <property type="evidence" value="ECO:0007669"/>
    <property type="project" value="UniProtKB-ARBA"/>
</dbReference>
<dbReference type="InterPro" id="IPR025877">
    <property type="entry name" value="MobA-like_NTP_Trfase"/>
</dbReference>
<dbReference type="Pfam" id="PF12804">
    <property type="entry name" value="NTP_transf_3"/>
    <property type="match status" value="1"/>
</dbReference>
<feature type="domain" description="MobA-like NTP transferase" evidence="2">
    <location>
        <begin position="6"/>
        <end position="144"/>
    </location>
</feature>
<organism evidence="3 4">
    <name type="scientific">Leclercia adecarboxylata</name>
    <dbReference type="NCBI Taxonomy" id="83655"/>
    <lineage>
        <taxon>Bacteria</taxon>
        <taxon>Pseudomonadati</taxon>
        <taxon>Pseudomonadota</taxon>
        <taxon>Gammaproteobacteria</taxon>
        <taxon>Enterobacterales</taxon>
        <taxon>Enterobacteriaceae</taxon>
        <taxon>Leclercia</taxon>
    </lineage>
</organism>
<protein>
    <submittedName>
        <fullName evidence="3">Nucleotidyltransferase family protein</fullName>
    </submittedName>
</protein>
<dbReference type="RefSeq" id="WP_142488360.1">
    <property type="nucleotide sequence ID" value="NZ_CP035382.1"/>
</dbReference>
<dbReference type="EMBL" id="CP035382">
    <property type="protein sequence ID" value="QDK19422.1"/>
    <property type="molecule type" value="Genomic_DNA"/>
</dbReference>
<dbReference type="CDD" id="cd04182">
    <property type="entry name" value="GT_2_like_f"/>
    <property type="match status" value="1"/>
</dbReference>
<proteinExistence type="predicted"/>
<reference evidence="3 4" key="1">
    <citation type="submission" date="2019-01" db="EMBL/GenBank/DDBJ databases">
        <title>Florfenicol resistance in Enterobacteriaceae and whole-genome sequence analysis of florfenicol-resistant Leclercia adecarboxylata strain R25.</title>
        <authorList>
            <person name="Bao Q."/>
            <person name="Ying Y."/>
        </authorList>
    </citation>
    <scope>NUCLEOTIDE SEQUENCE [LARGE SCALE GENOMIC DNA]</scope>
    <source>
        <strain evidence="3 4">R25</strain>
    </source>
</reference>
<dbReference type="SUPFAM" id="SSF53448">
    <property type="entry name" value="Nucleotide-diphospho-sugar transferases"/>
    <property type="match status" value="1"/>
</dbReference>
<dbReference type="InterPro" id="IPR029044">
    <property type="entry name" value="Nucleotide-diphossugar_trans"/>
</dbReference>
<keyword evidence="1" id="KW-0460">Magnesium</keyword>
<evidence type="ECO:0000313" key="4">
    <source>
        <dbReference type="Proteomes" id="UP000317812"/>
    </source>
</evidence>
<name>A0AAP9AKZ3_9ENTR</name>
<dbReference type="Proteomes" id="UP000317812">
    <property type="component" value="Chromosome"/>
</dbReference>
<evidence type="ECO:0000259" key="2">
    <source>
        <dbReference type="Pfam" id="PF12804"/>
    </source>
</evidence>
<dbReference type="AlphaFoldDB" id="A0AAP9AKZ3"/>
<gene>
    <name evidence="3" type="ORF">ES815_14400</name>
</gene>
<evidence type="ECO:0000256" key="1">
    <source>
        <dbReference type="ARBA" id="ARBA00022842"/>
    </source>
</evidence>
<sequence length="187" mass="19896">MPSPVVIILAAGRGERFLASGGESHKLDALLGGQTVLAHVIEAVEAAHLPWHLVRPEGGTGGMGESISLGVQATSEASGWLILPADLPLIQPASLLRVAEGLREKGVVVPYYQQQAGHPVGFRREYGEALLALKGDVGAKEIVMDARRRGDVGDVWLSDIGITYDIDTLADLRTAQEIRYVISSVPD</sequence>
<dbReference type="PANTHER" id="PTHR43777:SF1">
    <property type="entry name" value="MOLYBDENUM COFACTOR CYTIDYLYLTRANSFERASE"/>
    <property type="match status" value="1"/>
</dbReference>
<dbReference type="Gene3D" id="3.90.550.10">
    <property type="entry name" value="Spore Coat Polysaccharide Biosynthesis Protein SpsA, Chain A"/>
    <property type="match status" value="1"/>
</dbReference>
<accession>A0AAP9AKZ3</accession>
<dbReference type="PANTHER" id="PTHR43777">
    <property type="entry name" value="MOLYBDENUM COFACTOR CYTIDYLYLTRANSFERASE"/>
    <property type="match status" value="1"/>
</dbReference>
<evidence type="ECO:0000313" key="3">
    <source>
        <dbReference type="EMBL" id="QDK19422.1"/>
    </source>
</evidence>